<sequence length="406" mass="42948">MATCPQGAPLNAIAADVGLEARIHLELPAARAGDQAAYGRIVQMSQNATTAIALAITRDVQASQDIAQEAYLKAWQQLGRLQNATSFLPWLRQITRNLARDHLRARRNRFVAGEAADIAIAQAADPDGCPMQRIVDDESGRIAADLISELPDDSREVLLLYYREGGNSKQVAALLGLSDATVRKRLSRARRSLREDLIGRFRDFAEGSAPGTAFTLLVTAGLATFAKPAAAGTIAGAAAGGALGASVAGKAALGSASALGVAGASLVFGGLTLWLSRKMVARYADTEAERIAILRLYDRWFIWGSSAGALLAIGIGLVAGLGQVSIGWMSIAMLIGMLIGMLPYNYPLLTSMPRLMNPLIARDIARDPKGGARRALGYRLMFGTSGLILTNLGLAGTLLILWLRTA</sequence>
<dbReference type="GO" id="GO:0003677">
    <property type="term" value="F:DNA binding"/>
    <property type="evidence" value="ECO:0007669"/>
    <property type="project" value="UniProtKB-KW"/>
</dbReference>
<keyword evidence="7" id="KW-0472">Membrane</keyword>
<feature type="transmembrane region" description="Helical" evidence="7">
    <location>
        <begin position="252"/>
        <end position="275"/>
    </location>
</feature>
<dbReference type="Pfam" id="PF08281">
    <property type="entry name" value="Sigma70_r4_2"/>
    <property type="match status" value="1"/>
</dbReference>
<feature type="transmembrane region" description="Helical" evidence="7">
    <location>
        <begin position="326"/>
        <end position="346"/>
    </location>
</feature>
<dbReference type="InterPro" id="IPR039425">
    <property type="entry name" value="RNA_pol_sigma-70-like"/>
</dbReference>
<dbReference type="PANTHER" id="PTHR43133:SF25">
    <property type="entry name" value="RNA POLYMERASE SIGMA FACTOR RFAY-RELATED"/>
    <property type="match status" value="1"/>
</dbReference>
<dbReference type="GO" id="GO:0016987">
    <property type="term" value="F:sigma factor activity"/>
    <property type="evidence" value="ECO:0007669"/>
    <property type="project" value="UniProtKB-KW"/>
</dbReference>
<evidence type="ECO:0000256" key="2">
    <source>
        <dbReference type="ARBA" id="ARBA00023015"/>
    </source>
</evidence>
<dbReference type="SUPFAM" id="SSF88659">
    <property type="entry name" value="Sigma3 and sigma4 domains of RNA polymerase sigma factors"/>
    <property type="match status" value="1"/>
</dbReference>
<keyword evidence="7" id="KW-1133">Transmembrane helix</keyword>
<protein>
    <recommendedName>
        <fullName evidence="6">RNA polymerase sigma factor</fullName>
    </recommendedName>
</protein>
<evidence type="ECO:0000259" key="8">
    <source>
        <dbReference type="Pfam" id="PF04542"/>
    </source>
</evidence>
<organism evidence="10 11">
    <name type="scientific">Luteimonas chenhongjianii</name>
    <dbReference type="NCBI Taxonomy" id="2006110"/>
    <lineage>
        <taxon>Bacteria</taxon>
        <taxon>Pseudomonadati</taxon>
        <taxon>Pseudomonadota</taxon>
        <taxon>Gammaproteobacteria</taxon>
        <taxon>Lysobacterales</taxon>
        <taxon>Lysobacteraceae</taxon>
        <taxon>Luteimonas</taxon>
    </lineage>
</organism>
<dbReference type="PANTHER" id="PTHR43133">
    <property type="entry name" value="RNA POLYMERASE ECF-TYPE SIGMA FACTO"/>
    <property type="match status" value="1"/>
</dbReference>
<dbReference type="OrthoDB" id="5757196at2"/>
<dbReference type="InterPro" id="IPR007627">
    <property type="entry name" value="RNA_pol_sigma70_r2"/>
</dbReference>
<dbReference type="AlphaFoldDB" id="A0A290XDV0"/>
<dbReference type="NCBIfam" id="TIGR02937">
    <property type="entry name" value="sigma70-ECF"/>
    <property type="match status" value="1"/>
</dbReference>
<evidence type="ECO:0000256" key="5">
    <source>
        <dbReference type="ARBA" id="ARBA00023163"/>
    </source>
</evidence>
<dbReference type="Gene3D" id="1.10.1740.10">
    <property type="match status" value="1"/>
</dbReference>
<name>A0A290XDV0_9GAMM</name>
<dbReference type="InterPro" id="IPR014284">
    <property type="entry name" value="RNA_pol_sigma-70_dom"/>
</dbReference>
<reference evidence="11" key="1">
    <citation type="submission" date="2017-09" db="EMBL/GenBank/DDBJ databases">
        <title>Luteimonas liuhanmingii sp.nov., isolated from the intestinal contents of Tibetan Plateau Pika in Yushu, Qinghai Province, China.</title>
        <authorList>
            <person name="Gui Z."/>
        </authorList>
    </citation>
    <scope>NUCLEOTIDE SEQUENCE [LARGE SCALE GENOMIC DNA]</scope>
    <source>
        <strain evidence="11">100111</strain>
    </source>
</reference>
<feature type="transmembrane region" description="Helical" evidence="7">
    <location>
        <begin position="376"/>
        <end position="403"/>
    </location>
</feature>
<proteinExistence type="inferred from homology"/>
<feature type="domain" description="RNA polymerase sigma-70 region 2" evidence="8">
    <location>
        <begin position="45"/>
        <end position="107"/>
    </location>
</feature>
<dbReference type="PROSITE" id="PS01063">
    <property type="entry name" value="SIGMA70_ECF"/>
    <property type="match status" value="1"/>
</dbReference>
<keyword evidence="5 6" id="KW-0804">Transcription</keyword>
<keyword evidence="7" id="KW-0812">Transmembrane</keyword>
<dbReference type="GO" id="GO:0006352">
    <property type="term" value="P:DNA-templated transcription initiation"/>
    <property type="evidence" value="ECO:0007669"/>
    <property type="project" value="InterPro"/>
</dbReference>
<keyword evidence="11" id="KW-1185">Reference proteome</keyword>
<dbReference type="CDD" id="cd06171">
    <property type="entry name" value="Sigma70_r4"/>
    <property type="match status" value="1"/>
</dbReference>
<comment type="similarity">
    <text evidence="1 6">Belongs to the sigma-70 factor family. ECF subfamily.</text>
</comment>
<dbReference type="KEGG" id="lum:CNR27_07540"/>
<keyword evidence="4 6" id="KW-0238">DNA-binding</keyword>
<dbReference type="Pfam" id="PF04542">
    <property type="entry name" value="Sigma70_r2"/>
    <property type="match status" value="1"/>
</dbReference>
<dbReference type="SUPFAM" id="SSF88946">
    <property type="entry name" value="Sigma2 domain of RNA polymerase sigma factors"/>
    <property type="match status" value="1"/>
</dbReference>
<dbReference type="Proteomes" id="UP000218968">
    <property type="component" value="Chromosome"/>
</dbReference>
<keyword evidence="2 6" id="KW-0805">Transcription regulation</keyword>
<evidence type="ECO:0000256" key="7">
    <source>
        <dbReference type="SAM" id="Phobius"/>
    </source>
</evidence>
<evidence type="ECO:0000313" key="10">
    <source>
        <dbReference type="EMBL" id="ATD67310.1"/>
    </source>
</evidence>
<dbReference type="InterPro" id="IPR013325">
    <property type="entry name" value="RNA_pol_sigma_r2"/>
</dbReference>
<feature type="domain" description="RNA polymerase sigma factor 70 region 4 type 2" evidence="9">
    <location>
        <begin position="144"/>
        <end position="193"/>
    </location>
</feature>
<dbReference type="Gene3D" id="1.10.10.10">
    <property type="entry name" value="Winged helix-like DNA-binding domain superfamily/Winged helix DNA-binding domain"/>
    <property type="match status" value="1"/>
</dbReference>
<evidence type="ECO:0000256" key="4">
    <source>
        <dbReference type="ARBA" id="ARBA00023125"/>
    </source>
</evidence>
<dbReference type="EMBL" id="CP023406">
    <property type="protein sequence ID" value="ATD67310.1"/>
    <property type="molecule type" value="Genomic_DNA"/>
</dbReference>
<gene>
    <name evidence="10" type="ORF">CNR27_07540</name>
</gene>
<feature type="transmembrane region" description="Helical" evidence="7">
    <location>
        <begin position="300"/>
        <end position="320"/>
    </location>
</feature>
<dbReference type="InterPro" id="IPR013249">
    <property type="entry name" value="RNA_pol_sigma70_r4_t2"/>
</dbReference>
<evidence type="ECO:0000256" key="6">
    <source>
        <dbReference type="RuleBase" id="RU000716"/>
    </source>
</evidence>
<keyword evidence="3 6" id="KW-0731">Sigma factor</keyword>
<evidence type="ECO:0000256" key="1">
    <source>
        <dbReference type="ARBA" id="ARBA00010641"/>
    </source>
</evidence>
<evidence type="ECO:0000256" key="3">
    <source>
        <dbReference type="ARBA" id="ARBA00023082"/>
    </source>
</evidence>
<dbReference type="InterPro" id="IPR000838">
    <property type="entry name" value="RNA_pol_sigma70_ECF_CS"/>
</dbReference>
<accession>A0A290XDV0</accession>
<dbReference type="InterPro" id="IPR036388">
    <property type="entry name" value="WH-like_DNA-bd_sf"/>
</dbReference>
<evidence type="ECO:0000259" key="9">
    <source>
        <dbReference type="Pfam" id="PF08281"/>
    </source>
</evidence>
<dbReference type="InterPro" id="IPR013324">
    <property type="entry name" value="RNA_pol_sigma_r3/r4-like"/>
</dbReference>
<evidence type="ECO:0000313" key="11">
    <source>
        <dbReference type="Proteomes" id="UP000218968"/>
    </source>
</evidence>